<keyword evidence="3" id="KW-1185">Reference proteome</keyword>
<comment type="caution">
    <text evidence="2">The sequence shown here is derived from an EMBL/GenBank/DDBJ whole genome shotgun (WGS) entry which is preliminary data.</text>
</comment>
<gene>
    <name evidence="2" type="ORF">JG688_00015983</name>
</gene>
<evidence type="ECO:0000313" key="3">
    <source>
        <dbReference type="Proteomes" id="UP000709295"/>
    </source>
</evidence>
<evidence type="ECO:0000256" key="1">
    <source>
        <dbReference type="SAM" id="MobiDB-lite"/>
    </source>
</evidence>
<organism evidence="2 3">
    <name type="scientific">Phytophthora aleatoria</name>
    <dbReference type="NCBI Taxonomy" id="2496075"/>
    <lineage>
        <taxon>Eukaryota</taxon>
        <taxon>Sar</taxon>
        <taxon>Stramenopiles</taxon>
        <taxon>Oomycota</taxon>
        <taxon>Peronosporomycetes</taxon>
        <taxon>Peronosporales</taxon>
        <taxon>Peronosporaceae</taxon>
        <taxon>Phytophthora</taxon>
    </lineage>
</organism>
<sequence>MHFKRFDFAARQAWYADGSVNLNNFAASVGLPKATKPLTLDDMSNALAVLHVFTEGFFDHHTRRLVRPSQWSAQDVGALTFWFDRVLDDYRTATELDARSGTDTRTRVQSRLSLQAPDLQSILYVIQSERLASLSGTSSKHSNTVQSNRAEQPRRVEVSRPTRRTPREVIDALPRQGRLSVCMKYLSAGGCASKSDDRCAFPNHAHFLPDELPGVVRNHITKHLGGLRTELRH</sequence>
<feature type="compositionally biased region" description="Basic and acidic residues" evidence="1">
    <location>
        <begin position="151"/>
        <end position="166"/>
    </location>
</feature>
<reference evidence="2" key="1">
    <citation type="submission" date="2021-01" db="EMBL/GenBank/DDBJ databases">
        <title>Phytophthora aleatoria, a newly-described species from Pinus radiata is distinct from Phytophthora cactorum isolates based on comparative genomics.</title>
        <authorList>
            <person name="Mcdougal R."/>
            <person name="Panda P."/>
            <person name="Williams N."/>
            <person name="Studholme D.J."/>
        </authorList>
    </citation>
    <scope>NUCLEOTIDE SEQUENCE</scope>
    <source>
        <strain evidence="2">NZFS 4037</strain>
    </source>
</reference>
<evidence type="ECO:0000313" key="2">
    <source>
        <dbReference type="EMBL" id="KAG6946566.1"/>
    </source>
</evidence>
<feature type="compositionally biased region" description="Polar residues" evidence="1">
    <location>
        <begin position="135"/>
        <end position="150"/>
    </location>
</feature>
<proteinExistence type="predicted"/>
<protein>
    <submittedName>
        <fullName evidence="2">Uncharacterized protein</fullName>
    </submittedName>
</protein>
<dbReference type="EMBL" id="JAENGY010001858">
    <property type="protein sequence ID" value="KAG6946566.1"/>
    <property type="molecule type" value="Genomic_DNA"/>
</dbReference>
<accession>A0A8J5ID74</accession>
<feature type="region of interest" description="Disordered" evidence="1">
    <location>
        <begin position="135"/>
        <end position="166"/>
    </location>
</feature>
<dbReference type="AlphaFoldDB" id="A0A8J5ID74"/>
<dbReference type="Proteomes" id="UP000709295">
    <property type="component" value="Unassembled WGS sequence"/>
</dbReference>
<name>A0A8J5ID74_9STRA</name>